<evidence type="ECO:0000256" key="7">
    <source>
        <dbReference type="ARBA" id="ARBA00022679"/>
    </source>
</evidence>
<dbReference type="AlphaFoldDB" id="A0A6A6E521"/>
<dbReference type="InterPro" id="IPR000182">
    <property type="entry name" value="GNAT_dom"/>
</dbReference>
<evidence type="ECO:0000256" key="10">
    <source>
        <dbReference type="ARBA" id="ARBA00047821"/>
    </source>
</evidence>
<evidence type="ECO:0000313" key="15">
    <source>
        <dbReference type="Proteomes" id="UP000800200"/>
    </source>
</evidence>
<dbReference type="PANTHER" id="PTHR20531">
    <property type="entry name" value="N-ALPHA-ACETYLTRANSFERASE 40"/>
    <property type="match status" value="1"/>
</dbReference>
<dbReference type="GO" id="GO:1990189">
    <property type="term" value="F:protein N-terminal-serine acetyltransferase activity"/>
    <property type="evidence" value="ECO:0007669"/>
    <property type="project" value="UniProtKB-EC"/>
</dbReference>
<dbReference type="InterPro" id="IPR039949">
    <property type="entry name" value="NAA40"/>
</dbReference>
<dbReference type="PROSITE" id="PS51186">
    <property type="entry name" value="GNAT"/>
    <property type="match status" value="1"/>
</dbReference>
<dbReference type="CDD" id="cd04301">
    <property type="entry name" value="NAT_SF"/>
    <property type="match status" value="1"/>
</dbReference>
<evidence type="ECO:0000256" key="3">
    <source>
        <dbReference type="ARBA" id="ARBA00008870"/>
    </source>
</evidence>
<gene>
    <name evidence="14" type="ORF">K469DRAFT_708219</name>
</gene>
<dbReference type="GO" id="GO:0005634">
    <property type="term" value="C:nucleus"/>
    <property type="evidence" value="ECO:0007669"/>
    <property type="project" value="UniProtKB-SubCell"/>
</dbReference>
<evidence type="ECO:0000256" key="9">
    <source>
        <dbReference type="ARBA" id="ARBA00023315"/>
    </source>
</evidence>
<dbReference type="GO" id="GO:0010485">
    <property type="term" value="F:histone H4 acetyltransferase activity"/>
    <property type="evidence" value="ECO:0007669"/>
    <property type="project" value="InterPro"/>
</dbReference>
<evidence type="ECO:0000256" key="5">
    <source>
        <dbReference type="ARBA" id="ARBA00015043"/>
    </source>
</evidence>
<evidence type="ECO:0000256" key="2">
    <source>
        <dbReference type="ARBA" id="ARBA00004496"/>
    </source>
</evidence>
<keyword evidence="7 14" id="KW-0808">Transferase</keyword>
<dbReference type="OrthoDB" id="424551at2759"/>
<keyword evidence="8" id="KW-0539">Nucleus</keyword>
<evidence type="ECO:0000256" key="8">
    <source>
        <dbReference type="ARBA" id="ARBA00023242"/>
    </source>
</evidence>
<feature type="region of interest" description="Disordered" evidence="12">
    <location>
        <begin position="134"/>
        <end position="158"/>
    </location>
</feature>
<organism evidence="14 15">
    <name type="scientific">Zopfia rhizophila CBS 207.26</name>
    <dbReference type="NCBI Taxonomy" id="1314779"/>
    <lineage>
        <taxon>Eukaryota</taxon>
        <taxon>Fungi</taxon>
        <taxon>Dikarya</taxon>
        <taxon>Ascomycota</taxon>
        <taxon>Pezizomycotina</taxon>
        <taxon>Dothideomycetes</taxon>
        <taxon>Dothideomycetes incertae sedis</taxon>
        <taxon>Zopfiaceae</taxon>
        <taxon>Zopfia</taxon>
    </lineage>
</organism>
<comment type="catalytic activity">
    <reaction evidence="11">
        <text>N-terminal L-seryl-[histone H4] + acetyl-CoA = N-terminal N(alpha)-acetyl-L-seryl-[histone H4] + CoA + H(+)</text>
        <dbReference type="Rhea" id="RHEA:50596"/>
        <dbReference type="Rhea" id="RHEA-COMP:12740"/>
        <dbReference type="Rhea" id="RHEA-COMP:12743"/>
        <dbReference type="ChEBI" id="CHEBI:15378"/>
        <dbReference type="ChEBI" id="CHEBI:57287"/>
        <dbReference type="ChEBI" id="CHEBI:57288"/>
        <dbReference type="ChEBI" id="CHEBI:64738"/>
        <dbReference type="ChEBI" id="CHEBI:83690"/>
        <dbReference type="EC" id="2.3.1.257"/>
    </reaction>
</comment>
<dbReference type="PANTHER" id="PTHR20531:SF1">
    <property type="entry name" value="N-ALPHA-ACETYLTRANSFERASE 40"/>
    <property type="match status" value="1"/>
</dbReference>
<dbReference type="Proteomes" id="UP000800200">
    <property type="component" value="Unassembled WGS sequence"/>
</dbReference>
<dbReference type="GO" id="GO:0043998">
    <property type="term" value="F:histone H2A acetyltransferase activity"/>
    <property type="evidence" value="ECO:0007669"/>
    <property type="project" value="InterPro"/>
</dbReference>
<evidence type="ECO:0000259" key="13">
    <source>
        <dbReference type="PROSITE" id="PS51186"/>
    </source>
</evidence>
<keyword evidence="15" id="KW-1185">Reference proteome</keyword>
<name>A0A6A6E521_9PEZI</name>
<comment type="similarity">
    <text evidence="3">Belongs to the acetyltransferase family. NAA40 subfamily.</text>
</comment>
<evidence type="ECO:0000256" key="4">
    <source>
        <dbReference type="ARBA" id="ARBA00012950"/>
    </source>
</evidence>
<dbReference type="Gene3D" id="3.40.630.30">
    <property type="match status" value="1"/>
</dbReference>
<feature type="compositionally biased region" description="Low complexity" evidence="12">
    <location>
        <begin position="138"/>
        <end position="158"/>
    </location>
</feature>
<accession>A0A6A6E521</accession>
<feature type="compositionally biased region" description="Polar residues" evidence="12">
    <location>
        <begin position="25"/>
        <end position="41"/>
    </location>
</feature>
<dbReference type="GO" id="GO:0005737">
    <property type="term" value="C:cytoplasm"/>
    <property type="evidence" value="ECO:0007669"/>
    <property type="project" value="UniProtKB-SubCell"/>
</dbReference>
<dbReference type="EC" id="2.3.1.257" evidence="4"/>
<protein>
    <recommendedName>
        <fullName evidence="5">N-alpha-acetyltransferase 40</fullName>
        <ecNumber evidence="4">2.3.1.257</ecNumber>
    </recommendedName>
</protein>
<dbReference type="SUPFAM" id="SSF55729">
    <property type="entry name" value="Acyl-CoA N-acyltransferases (Nat)"/>
    <property type="match status" value="1"/>
</dbReference>
<evidence type="ECO:0000256" key="6">
    <source>
        <dbReference type="ARBA" id="ARBA00022490"/>
    </source>
</evidence>
<keyword evidence="6" id="KW-0963">Cytoplasm</keyword>
<sequence length="278" mass="30836">MALKRKARTKPTSSTETKPKRSLLNLKSRSKPASPTIPSSSDLVKSLNTLPFSTFAERYLPPTDPLLAPQIPSAEISITLHTSHDLSKENLRACFNLIETTSSADYKASSIGWNPREKQKEMLDKDMRYLLLRRDSSSETSTPNVSTPTSSASPPPSSLNTSTILGFLSFMLTYDDPPYADRPVLYIYEVHLSEVLRGKGVGSHLVQVAETVARRIGIEKCMLTVFNRNEGARRLYARLGYHRDGCSPPDREVRGRRIESDYVILGKMVGGSGGEGFR</sequence>
<dbReference type="EMBL" id="ML994635">
    <property type="protein sequence ID" value="KAF2184966.1"/>
    <property type="molecule type" value="Genomic_DNA"/>
</dbReference>
<evidence type="ECO:0000256" key="1">
    <source>
        <dbReference type="ARBA" id="ARBA00004123"/>
    </source>
</evidence>
<evidence type="ECO:0000256" key="12">
    <source>
        <dbReference type="SAM" id="MobiDB-lite"/>
    </source>
</evidence>
<feature type="domain" description="N-acetyltransferase" evidence="13">
    <location>
        <begin position="115"/>
        <end position="270"/>
    </location>
</feature>
<comment type="catalytic activity">
    <reaction evidence="10">
        <text>N-terminal L-seryl-[histone H2A] + acetyl-CoA = N-terminal N(alpha)-acetyl-L-seryl-[histone H2A] + CoA + H(+)</text>
        <dbReference type="Rhea" id="RHEA:50600"/>
        <dbReference type="Rhea" id="RHEA-COMP:12742"/>
        <dbReference type="Rhea" id="RHEA-COMP:12744"/>
        <dbReference type="ChEBI" id="CHEBI:15378"/>
        <dbReference type="ChEBI" id="CHEBI:57287"/>
        <dbReference type="ChEBI" id="CHEBI:57288"/>
        <dbReference type="ChEBI" id="CHEBI:64738"/>
        <dbReference type="ChEBI" id="CHEBI:83690"/>
        <dbReference type="EC" id="2.3.1.257"/>
    </reaction>
</comment>
<dbReference type="Pfam" id="PF00583">
    <property type="entry name" value="Acetyltransf_1"/>
    <property type="match status" value="1"/>
</dbReference>
<evidence type="ECO:0000256" key="11">
    <source>
        <dbReference type="ARBA" id="ARBA00049524"/>
    </source>
</evidence>
<keyword evidence="9 14" id="KW-0012">Acyltransferase</keyword>
<reference evidence="14" key="1">
    <citation type="journal article" date="2020" name="Stud. Mycol.">
        <title>101 Dothideomycetes genomes: a test case for predicting lifestyles and emergence of pathogens.</title>
        <authorList>
            <person name="Haridas S."/>
            <person name="Albert R."/>
            <person name="Binder M."/>
            <person name="Bloem J."/>
            <person name="Labutti K."/>
            <person name="Salamov A."/>
            <person name="Andreopoulos B."/>
            <person name="Baker S."/>
            <person name="Barry K."/>
            <person name="Bills G."/>
            <person name="Bluhm B."/>
            <person name="Cannon C."/>
            <person name="Castanera R."/>
            <person name="Culley D."/>
            <person name="Daum C."/>
            <person name="Ezra D."/>
            <person name="Gonzalez J."/>
            <person name="Henrissat B."/>
            <person name="Kuo A."/>
            <person name="Liang C."/>
            <person name="Lipzen A."/>
            <person name="Lutzoni F."/>
            <person name="Magnuson J."/>
            <person name="Mondo S."/>
            <person name="Nolan M."/>
            <person name="Ohm R."/>
            <person name="Pangilinan J."/>
            <person name="Park H.-J."/>
            <person name="Ramirez L."/>
            <person name="Alfaro M."/>
            <person name="Sun H."/>
            <person name="Tritt A."/>
            <person name="Yoshinaga Y."/>
            <person name="Zwiers L.-H."/>
            <person name="Turgeon B."/>
            <person name="Goodwin S."/>
            <person name="Spatafora J."/>
            <person name="Crous P."/>
            <person name="Grigoriev I."/>
        </authorList>
    </citation>
    <scope>NUCLEOTIDE SEQUENCE</scope>
    <source>
        <strain evidence="14">CBS 207.26</strain>
    </source>
</reference>
<dbReference type="InterPro" id="IPR016181">
    <property type="entry name" value="Acyl_CoA_acyltransferase"/>
</dbReference>
<evidence type="ECO:0000313" key="14">
    <source>
        <dbReference type="EMBL" id="KAF2184966.1"/>
    </source>
</evidence>
<comment type="subcellular location">
    <subcellularLocation>
        <location evidence="2">Cytoplasm</location>
    </subcellularLocation>
    <subcellularLocation>
        <location evidence="1">Nucleus</location>
    </subcellularLocation>
</comment>
<feature type="region of interest" description="Disordered" evidence="12">
    <location>
        <begin position="1"/>
        <end position="41"/>
    </location>
</feature>
<proteinExistence type="inferred from homology"/>